<protein>
    <recommendedName>
        <fullName evidence="7">TF-B3 domain-containing protein</fullName>
    </recommendedName>
</protein>
<dbReference type="SMART" id="SM01019">
    <property type="entry name" value="B3"/>
    <property type="match status" value="1"/>
</dbReference>
<keyword evidence="3" id="KW-0238">DNA-binding</keyword>
<keyword evidence="9" id="KW-1185">Reference proteome</keyword>
<dbReference type="Proteomes" id="UP001177140">
    <property type="component" value="Unassembled WGS sequence"/>
</dbReference>
<evidence type="ECO:0000256" key="1">
    <source>
        <dbReference type="ARBA" id="ARBA00004123"/>
    </source>
</evidence>
<feature type="region of interest" description="Disordered" evidence="6">
    <location>
        <begin position="258"/>
        <end position="408"/>
    </location>
</feature>
<feature type="compositionally biased region" description="Polar residues" evidence="6">
    <location>
        <begin position="398"/>
        <end position="408"/>
    </location>
</feature>
<feature type="compositionally biased region" description="Basic residues" evidence="6">
    <location>
        <begin position="354"/>
        <end position="365"/>
    </location>
</feature>
<dbReference type="InterPro" id="IPR044837">
    <property type="entry name" value="REM16-like"/>
</dbReference>
<organism evidence="8 9">
    <name type="scientific">Papaver nudicaule</name>
    <name type="common">Iceland poppy</name>
    <dbReference type="NCBI Taxonomy" id="74823"/>
    <lineage>
        <taxon>Eukaryota</taxon>
        <taxon>Viridiplantae</taxon>
        <taxon>Streptophyta</taxon>
        <taxon>Embryophyta</taxon>
        <taxon>Tracheophyta</taxon>
        <taxon>Spermatophyta</taxon>
        <taxon>Magnoliopsida</taxon>
        <taxon>Ranunculales</taxon>
        <taxon>Papaveraceae</taxon>
        <taxon>Papaveroideae</taxon>
        <taxon>Papaver</taxon>
    </lineage>
</organism>
<feature type="compositionally biased region" description="Acidic residues" evidence="6">
    <location>
        <begin position="270"/>
        <end position="280"/>
    </location>
</feature>
<dbReference type="CDD" id="cd10017">
    <property type="entry name" value="B3_DNA"/>
    <property type="match status" value="1"/>
</dbReference>
<dbReference type="InterPro" id="IPR015300">
    <property type="entry name" value="DNA-bd_pseudobarrel_sf"/>
</dbReference>
<evidence type="ECO:0000256" key="5">
    <source>
        <dbReference type="ARBA" id="ARBA00023242"/>
    </source>
</evidence>
<evidence type="ECO:0000256" key="6">
    <source>
        <dbReference type="SAM" id="MobiDB-lite"/>
    </source>
</evidence>
<dbReference type="AlphaFoldDB" id="A0AA41VQW7"/>
<dbReference type="GO" id="GO:0003677">
    <property type="term" value="F:DNA binding"/>
    <property type="evidence" value="ECO:0007669"/>
    <property type="project" value="UniProtKB-KW"/>
</dbReference>
<feature type="compositionally biased region" description="Basic and acidic residues" evidence="6">
    <location>
        <begin position="366"/>
        <end position="385"/>
    </location>
</feature>
<evidence type="ECO:0000313" key="9">
    <source>
        <dbReference type="Proteomes" id="UP001177140"/>
    </source>
</evidence>
<comment type="subcellular location">
    <subcellularLocation>
        <location evidence="1">Nucleus</location>
    </subcellularLocation>
</comment>
<comment type="caution">
    <text evidence="8">The sequence shown here is derived from an EMBL/GenBank/DDBJ whole genome shotgun (WGS) entry which is preliminary data.</text>
</comment>
<dbReference type="InterPro" id="IPR003340">
    <property type="entry name" value="B3_DNA-bd"/>
</dbReference>
<name>A0AA41VQW7_PAPNU</name>
<dbReference type="PANTHER" id="PTHR31391">
    <property type="entry name" value="B3 DOMAIN-CONTAINING PROTEIN OS11G0197600-RELATED"/>
    <property type="match status" value="1"/>
</dbReference>
<keyword evidence="2" id="KW-0805">Transcription regulation</keyword>
<reference evidence="8" key="1">
    <citation type="submission" date="2022-03" db="EMBL/GenBank/DDBJ databases">
        <title>A functionally conserved STORR gene fusion in Papaver species that diverged 16.8 million years ago.</title>
        <authorList>
            <person name="Catania T."/>
        </authorList>
    </citation>
    <scope>NUCLEOTIDE SEQUENCE</scope>
    <source>
        <strain evidence="8">S-191538</strain>
    </source>
</reference>
<dbReference type="SUPFAM" id="SSF101936">
    <property type="entry name" value="DNA-binding pseudobarrel domain"/>
    <property type="match status" value="1"/>
</dbReference>
<dbReference type="GO" id="GO:0005634">
    <property type="term" value="C:nucleus"/>
    <property type="evidence" value="ECO:0007669"/>
    <property type="project" value="UniProtKB-SubCell"/>
</dbReference>
<evidence type="ECO:0000256" key="4">
    <source>
        <dbReference type="ARBA" id="ARBA00023163"/>
    </source>
</evidence>
<proteinExistence type="predicted"/>
<evidence type="ECO:0000256" key="2">
    <source>
        <dbReference type="ARBA" id="ARBA00023015"/>
    </source>
</evidence>
<evidence type="ECO:0000256" key="3">
    <source>
        <dbReference type="ARBA" id="ARBA00023125"/>
    </source>
</evidence>
<feature type="domain" description="TF-B3" evidence="7">
    <location>
        <begin position="143"/>
        <end position="236"/>
    </location>
</feature>
<dbReference type="EMBL" id="JAJJMA010274313">
    <property type="protein sequence ID" value="MCL7045831.1"/>
    <property type="molecule type" value="Genomic_DNA"/>
</dbReference>
<feature type="compositionally biased region" description="Basic residues" evidence="6">
    <location>
        <begin position="286"/>
        <end position="296"/>
    </location>
</feature>
<sequence>MAKSGGVSNSYEEARKKQIEDNKKRFQDLGIAKMTKCLSEVANMEKQSLAKKPVKPRLRKTPTSPAEVRRSSRARNTVSYKEEFVDDHLLGRRLRQSSSFSTSYIARPLDEIKVATYEQRRETMERAEIFQSELEQKSEHPSCVKSMVRSHVYSCFWLGLPYKFCESHLSMNCKKWDMVLVNEKGVEYDTIYLPERTGLSGGWKAFALDHKLDDGDAVVFELIEPARFKVYIFRVSDNGDDVDAEEIKEAGQSKFVKSKKVKKSDRSTEDSDENTSEEMVVESKARGKRTRNSKRVTKSDTDVEAADDSMSQEKGVVATGKRTHNLKGLQKIDADTGDSDDSMTEEKGVVRSKAGGRTRNSKRVKKSDTHDVDVAENMSEEKDAVVDTTAKGRRTRNSQRVLKSATDN</sequence>
<evidence type="ECO:0000259" key="7">
    <source>
        <dbReference type="PROSITE" id="PS50863"/>
    </source>
</evidence>
<accession>A0AA41VQW7</accession>
<dbReference type="PANTHER" id="PTHR31391:SF3">
    <property type="entry name" value="B3 DOMAIN-CONTAINING PROTEIN OS05G0481400"/>
    <property type="match status" value="1"/>
</dbReference>
<keyword evidence="5" id="KW-0539">Nucleus</keyword>
<evidence type="ECO:0000313" key="8">
    <source>
        <dbReference type="EMBL" id="MCL7045831.1"/>
    </source>
</evidence>
<dbReference type="PROSITE" id="PS50863">
    <property type="entry name" value="B3"/>
    <property type="match status" value="1"/>
</dbReference>
<dbReference type="Pfam" id="PF02362">
    <property type="entry name" value="B3"/>
    <property type="match status" value="1"/>
</dbReference>
<dbReference type="Gene3D" id="2.40.330.10">
    <property type="entry name" value="DNA-binding pseudobarrel domain"/>
    <property type="match status" value="1"/>
</dbReference>
<feature type="region of interest" description="Disordered" evidence="6">
    <location>
        <begin position="45"/>
        <end position="73"/>
    </location>
</feature>
<gene>
    <name evidence="8" type="ORF">MKW94_025767</name>
</gene>
<keyword evidence="4" id="KW-0804">Transcription</keyword>